<reference evidence="8" key="1">
    <citation type="submission" date="2021-01" db="EMBL/GenBank/DDBJ databases">
        <authorList>
            <person name="Corre E."/>
            <person name="Pelletier E."/>
            <person name="Niang G."/>
            <person name="Scheremetjew M."/>
            <person name="Finn R."/>
            <person name="Kale V."/>
            <person name="Holt S."/>
            <person name="Cochrane G."/>
            <person name="Meng A."/>
            <person name="Brown T."/>
            <person name="Cohen L."/>
        </authorList>
    </citation>
    <scope>NUCLEOTIDE SEQUENCE</scope>
    <source>
        <strain evidence="8">CCMP3107</strain>
    </source>
</reference>
<dbReference type="InterPro" id="IPR002347">
    <property type="entry name" value="SDR_fam"/>
</dbReference>
<protein>
    <recommendedName>
        <fullName evidence="3">protochlorophyllide reductase</fullName>
        <ecNumber evidence="3">1.3.1.33</ecNumber>
    </recommendedName>
</protein>
<evidence type="ECO:0000256" key="4">
    <source>
        <dbReference type="ARBA" id="ARBA00022531"/>
    </source>
</evidence>
<sequence length="364" mass="37874">MKMGLNDEGEVDRREFGFDVAAKGLAASLFSTFFGTQKALAEEESALSPKTIIITGANSGVGLAGGKKLAARGHAVYVACRTQAKADRAAQEIGAAGAFECDLSSLESVRGFAAAWAAQQGGRPVDALCLNAGMAPNTKQPAAKYTAQGFEETIGVNHLGHFLLASLLIKNLESSKQANPRLVVTASSVHDPDQPGGDVGSKAALGDLLGLEGYFQKGTFDMVDGGAFDGDKAYKDSKLCNVLFTTEMQRRLAAKGSKVTCNCFSPGLIPTSGLFRNQNPLFSGAFGLITGAVGVAATVEQGGDCLAYLVDAPELEGQGGLFLTTQPGKPKSDFGPFPISKEASDVSKAKSLFELSTKLVKDFA</sequence>
<evidence type="ECO:0000313" key="8">
    <source>
        <dbReference type="EMBL" id="CAE0645574.1"/>
    </source>
</evidence>
<dbReference type="InterPro" id="IPR005979">
    <property type="entry name" value="Prochl_reduct"/>
</dbReference>
<dbReference type="UniPathway" id="UPA00668"/>
<keyword evidence="5" id="KW-0521">NADP</keyword>
<dbReference type="EMBL" id="HBIU01052375">
    <property type="protein sequence ID" value="CAE0645574.1"/>
    <property type="molecule type" value="Transcribed_RNA"/>
</dbReference>
<comment type="similarity">
    <text evidence="2">Belongs to the short-chain dehydrogenases/reductases (SDR) family. POR subfamily.</text>
</comment>
<dbReference type="GO" id="GO:0015979">
    <property type="term" value="P:photosynthesis"/>
    <property type="evidence" value="ECO:0007669"/>
    <property type="project" value="UniProtKB-KW"/>
</dbReference>
<evidence type="ECO:0000256" key="5">
    <source>
        <dbReference type="ARBA" id="ARBA00022857"/>
    </source>
</evidence>
<dbReference type="PRINTS" id="PR00081">
    <property type="entry name" value="GDHRDH"/>
</dbReference>
<evidence type="ECO:0000256" key="1">
    <source>
        <dbReference type="ARBA" id="ARBA00005173"/>
    </source>
</evidence>
<name>A0A7S3YA04_HETAK</name>
<proteinExistence type="inferred from homology"/>
<dbReference type="EC" id="1.3.1.33" evidence="3"/>
<keyword evidence="6" id="KW-0560">Oxidoreductase</keyword>
<evidence type="ECO:0000256" key="2">
    <source>
        <dbReference type="ARBA" id="ARBA00005821"/>
    </source>
</evidence>
<dbReference type="PANTHER" id="PTHR44419:SF19">
    <property type="entry name" value="PROTOCHLOROPHYLLIDE REDUCTASE A, CHLOROPLASTIC"/>
    <property type="match status" value="1"/>
</dbReference>
<evidence type="ECO:0000256" key="3">
    <source>
        <dbReference type="ARBA" id="ARBA00012006"/>
    </source>
</evidence>
<dbReference type="PANTHER" id="PTHR44419">
    <property type="entry name" value="PROTOCHLOROPHYLLIDE REDUCTASE C, CHLOROPLASTIC"/>
    <property type="match status" value="1"/>
</dbReference>
<dbReference type="GO" id="GO:0016630">
    <property type="term" value="F:protochlorophyllide reductase activity"/>
    <property type="evidence" value="ECO:0007669"/>
    <property type="project" value="UniProtKB-EC"/>
</dbReference>
<accession>A0A7S3YA04</accession>
<evidence type="ECO:0000256" key="6">
    <source>
        <dbReference type="ARBA" id="ARBA00023002"/>
    </source>
</evidence>
<comment type="pathway">
    <text evidence="1">Porphyrin-containing compound metabolism; chlorophyll biosynthesis.</text>
</comment>
<dbReference type="Gene3D" id="3.40.50.720">
    <property type="entry name" value="NAD(P)-binding Rossmann-like Domain"/>
    <property type="match status" value="1"/>
</dbReference>
<organism evidence="8">
    <name type="scientific">Heterosigma akashiwo</name>
    <name type="common">Chromophytic alga</name>
    <name type="synonym">Heterosigma carterae</name>
    <dbReference type="NCBI Taxonomy" id="2829"/>
    <lineage>
        <taxon>Eukaryota</taxon>
        <taxon>Sar</taxon>
        <taxon>Stramenopiles</taxon>
        <taxon>Ochrophyta</taxon>
        <taxon>Raphidophyceae</taxon>
        <taxon>Chattonellales</taxon>
        <taxon>Chattonellaceae</taxon>
        <taxon>Heterosigma</taxon>
    </lineage>
</organism>
<dbReference type="Pfam" id="PF00106">
    <property type="entry name" value="adh_short"/>
    <property type="match status" value="1"/>
</dbReference>
<keyword evidence="4" id="KW-0602">Photosynthesis</keyword>
<evidence type="ECO:0000256" key="7">
    <source>
        <dbReference type="ARBA" id="ARBA00023171"/>
    </source>
</evidence>
<dbReference type="GO" id="GO:0015995">
    <property type="term" value="P:chlorophyll biosynthetic process"/>
    <property type="evidence" value="ECO:0007669"/>
    <property type="project" value="UniProtKB-UniPathway"/>
</dbReference>
<dbReference type="InterPro" id="IPR036291">
    <property type="entry name" value="NAD(P)-bd_dom_sf"/>
</dbReference>
<dbReference type="SUPFAM" id="SSF51735">
    <property type="entry name" value="NAD(P)-binding Rossmann-fold domains"/>
    <property type="match status" value="1"/>
</dbReference>
<keyword evidence="7" id="KW-0149">Chlorophyll biosynthesis</keyword>
<gene>
    <name evidence="8" type="ORF">HAKA00212_LOCUS23157</name>
</gene>
<dbReference type="AlphaFoldDB" id="A0A7S3YA04"/>